<evidence type="ECO:0000259" key="2">
    <source>
        <dbReference type="Pfam" id="PF07007"/>
    </source>
</evidence>
<organism evidence="3 4">
    <name type="scientific">Albimonas pacifica</name>
    <dbReference type="NCBI Taxonomy" id="1114924"/>
    <lineage>
        <taxon>Bacteria</taxon>
        <taxon>Pseudomonadati</taxon>
        <taxon>Pseudomonadota</taxon>
        <taxon>Alphaproteobacteria</taxon>
        <taxon>Rhodobacterales</taxon>
        <taxon>Paracoccaceae</taxon>
        <taxon>Albimonas</taxon>
    </lineage>
</organism>
<dbReference type="STRING" id="1114924.SAMN05216258_104337"/>
<dbReference type="Pfam" id="PF07007">
    <property type="entry name" value="LprI"/>
    <property type="match status" value="1"/>
</dbReference>
<dbReference type="EMBL" id="FOQH01000004">
    <property type="protein sequence ID" value="SFI11587.1"/>
    <property type="molecule type" value="Genomic_DNA"/>
</dbReference>
<keyword evidence="1" id="KW-0732">Signal</keyword>
<keyword evidence="4" id="KW-1185">Reference proteome</keyword>
<feature type="signal peptide" evidence="1">
    <location>
        <begin position="1"/>
        <end position="33"/>
    </location>
</feature>
<dbReference type="OrthoDB" id="7340239at2"/>
<gene>
    <name evidence="3" type="ORF">SAMN05216258_104337</name>
</gene>
<accession>A0A1I3FKB1</accession>
<evidence type="ECO:0000313" key="3">
    <source>
        <dbReference type="EMBL" id="SFI11587.1"/>
    </source>
</evidence>
<protein>
    <recommendedName>
        <fullName evidence="2">Lysozyme inhibitor LprI-like N-terminal domain-containing protein</fullName>
    </recommendedName>
</protein>
<evidence type="ECO:0000256" key="1">
    <source>
        <dbReference type="SAM" id="SignalP"/>
    </source>
</evidence>
<dbReference type="InterPro" id="IPR009739">
    <property type="entry name" value="LprI-like_N"/>
</dbReference>
<dbReference type="Gene3D" id="1.20.1270.180">
    <property type="match status" value="1"/>
</dbReference>
<feature type="domain" description="Lysozyme inhibitor LprI-like N-terminal" evidence="2">
    <location>
        <begin position="87"/>
        <end position="177"/>
    </location>
</feature>
<dbReference type="RefSeq" id="WP_092859624.1">
    <property type="nucleotide sequence ID" value="NZ_FOQH01000004.1"/>
</dbReference>
<dbReference type="AlphaFoldDB" id="A0A1I3FKB1"/>
<sequence length="185" mass="19827">MIRAPLHLLASAAASAVVVLSALLSWSAPTAAAADELDDARFLTQCVETQLASGTARAESVCLGLIALPCTDAGPSADDVQAQEKHEIACLSRETAAWQVAVDEWWPDLLAATVTLDARDDRQSASADALRQAHRAWESFAQAECAYAAALWGRSTYREVSRADCEMRTLARRAIQLRAQTGLDS</sequence>
<name>A0A1I3FKB1_9RHOB</name>
<reference evidence="3 4" key="1">
    <citation type="submission" date="2016-10" db="EMBL/GenBank/DDBJ databases">
        <authorList>
            <person name="de Groot N.N."/>
        </authorList>
    </citation>
    <scope>NUCLEOTIDE SEQUENCE [LARGE SCALE GENOMIC DNA]</scope>
    <source>
        <strain evidence="3 4">CGMCC 1.11030</strain>
    </source>
</reference>
<evidence type="ECO:0000313" key="4">
    <source>
        <dbReference type="Proteomes" id="UP000199377"/>
    </source>
</evidence>
<proteinExistence type="predicted"/>
<feature type="chain" id="PRO_5011652863" description="Lysozyme inhibitor LprI-like N-terminal domain-containing protein" evidence="1">
    <location>
        <begin position="34"/>
        <end position="185"/>
    </location>
</feature>
<dbReference type="Proteomes" id="UP000199377">
    <property type="component" value="Unassembled WGS sequence"/>
</dbReference>